<evidence type="ECO:0000313" key="2">
    <source>
        <dbReference type="Proteomes" id="UP001283361"/>
    </source>
</evidence>
<name>A0AAE1A9S1_9GAST</name>
<dbReference type="Proteomes" id="UP001283361">
    <property type="component" value="Unassembled WGS sequence"/>
</dbReference>
<keyword evidence="2" id="KW-1185">Reference proteome</keyword>
<accession>A0AAE1A9S1</accession>
<proteinExistence type="predicted"/>
<protein>
    <submittedName>
        <fullName evidence="1">Uncharacterized protein</fullName>
    </submittedName>
</protein>
<reference evidence="1" key="1">
    <citation type="journal article" date="2023" name="G3 (Bethesda)">
        <title>A reference genome for the long-term kleptoplast-retaining sea slug Elysia crispata morphotype clarki.</title>
        <authorList>
            <person name="Eastman K.E."/>
            <person name="Pendleton A.L."/>
            <person name="Shaikh M.A."/>
            <person name="Suttiyut T."/>
            <person name="Ogas R."/>
            <person name="Tomko P."/>
            <person name="Gavelis G."/>
            <person name="Widhalm J.R."/>
            <person name="Wisecaver J.H."/>
        </authorList>
    </citation>
    <scope>NUCLEOTIDE SEQUENCE</scope>
    <source>
        <strain evidence="1">ECLA1</strain>
    </source>
</reference>
<evidence type="ECO:0000313" key="1">
    <source>
        <dbReference type="EMBL" id="KAK3783603.1"/>
    </source>
</evidence>
<dbReference type="EMBL" id="JAWDGP010002384">
    <property type="protein sequence ID" value="KAK3783603.1"/>
    <property type="molecule type" value="Genomic_DNA"/>
</dbReference>
<sequence length="87" mass="9924">MESLGDAKPIINFSAALRLSRNRDYRGREYTDPFLRRRLTVQCAQPQHGSRAAVCSASFRVYLHFVTDMLYSRRGGGRDFPINTATL</sequence>
<dbReference type="AlphaFoldDB" id="A0AAE1A9S1"/>
<comment type="caution">
    <text evidence="1">The sequence shown here is derived from an EMBL/GenBank/DDBJ whole genome shotgun (WGS) entry which is preliminary data.</text>
</comment>
<gene>
    <name evidence="1" type="ORF">RRG08_020930</name>
</gene>
<organism evidence="1 2">
    <name type="scientific">Elysia crispata</name>
    <name type="common">lettuce slug</name>
    <dbReference type="NCBI Taxonomy" id="231223"/>
    <lineage>
        <taxon>Eukaryota</taxon>
        <taxon>Metazoa</taxon>
        <taxon>Spiralia</taxon>
        <taxon>Lophotrochozoa</taxon>
        <taxon>Mollusca</taxon>
        <taxon>Gastropoda</taxon>
        <taxon>Heterobranchia</taxon>
        <taxon>Euthyneura</taxon>
        <taxon>Panpulmonata</taxon>
        <taxon>Sacoglossa</taxon>
        <taxon>Placobranchoidea</taxon>
        <taxon>Plakobranchidae</taxon>
        <taxon>Elysia</taxon>
    </lineage>
</organism>